<dbReference type="Pfam" id="PF12728">
    <property type="entry name" value="HTH_17"/>
    <property type="match status" value="1"/>
</dbReference>
<feature type="domain" description="Helix-turn-helix" evidence="1">
    <location>
        <begin position="44"/>
        <end position="93"/>
    </location>
</feature>
<reference evidence="2" key="1">
    <citation type="submission" date="2023-03" db="EMBL/GenBank/DDBJ databases">
        <title>Andean soil-derived lignocellulolytic bacterial consortium as a source of novel taxa and putative plastic-active enzymes.</title>
        <authorList>
            <person name="Diaz-Garcia L."/>
            <person name="Chuvochina M."/>
            <person name="Feuerriegel G."/>
            <person name="Bunk B."/>
            <person name="Sproer C."/>
            <person name="Streit W.R."/>
            <person name="Rodriguez L.M."/>
            <person name="Overmann J."/>
            <person name="Jimenez D.J."/>
        </authorList>
    </citation>
    <scope>NUCLEOTIDE SEQUENCE</scope>
    <source>
        <strain evidence="2">MAG 3858</strain>
    </source>
</reference>
<dbReference type="InterPro" id="IPR041657">
    <property type="entry name" value="HTH_17"/>
</dbReference>
<dbReference type="EMBL" id="CP119313">
    <property type="protein sequence ID" value="WEK21371.1"/>
    <property type="molecule type" value="Genomic_DNA"/>
</dbReference>
<evidence type="ECO:0000313" key="3">
    <source>
        <dbReference type="Proteomes" id="UP001214530"/>
    </source>
</evidence>
<evidence type="ECO:0000259" key="1">
    <source>
        <dbReference type="Pfam" id="PF12728"/>
    </source>
</evidence>
<accession>A0AAJ5WD15</accession>
<dbReference type="SUPFAM" id="SSF46955">
    <property type="entry name" value="Putative DNA-binding domain"/>
    <property type="match status" value="1"/>
</dbReference>
<sequence length="96" mass="11169">MSEVERRISRHELVTLGDLDQFKVDILEGIGSMLNQQHLSAKKWLKSKEVRKLLNVSPGKLQAMRNKRELPYTPLGGVFYYDEKDVQDLLEKNKVK</sequence>
<name>A0AAJ5WD15_9SPHI</name>
<proteinExistence type="predicted"/>
<organism evidence="2 3">
    <name type="scientific">Candidatus Pedobacter colombiensis</name>
    <dbReference type="NCBI Taxonomy" id="3121371"/>
    <lineage>
        <taxon>Bacteria</taxon>
        <taxon>Pseudomonadati</taxon>
        <taxon>Bacteroidota</taxon>
        <taxon>Sphingobacteriia</taxon>
        <taxon>Sphingobacteriales</taxon>
        <taxon>Sphingobacteriaceae</taxon>
        <taxon>Pedobacter</taxon>
    </lineage>
</organism>
<dbReference type="PANTHER" id="PTHR34585:SF22">
    <property type="entry name" value="HELIX-TURN-HELIX DOMAIN-CONTAINING PROTEIN"/>
    <property type="match status" value="1"/>
</dbReference>
<dbReference type="PANTHER" id="PTHR34585">
    <property type="match status" value="1"/>
</dbReference>
<dbReference type="InterPro" id="IPR009061">
    <property type="entry name" value="DNA-bd_dom_put_sf"/>
</dbReference>
<protein>
    <submittedName>
        <fullName evidence="2">Helix-turn-helix domain-containing protein</fullName>
    </submittedName>
</protein>
<dbReference type="Proteomes" id="UP001214530">
    <property type="component" value="Chromosome"/>
</dbReference>
<gene>
    <name evidence="2" type="ORF">P0Y49_09480</name>
</gene>
<dbReference type="AlphaFoldDB" id="A0AAJ5WD15"/>
<evidence type="ECO:0000313" key="2">
    <source>
        <dbReference type="EMBL" id="WEK21371.1"/>
    </source>
</evidence>